<feature type="compositionally biased region" description="Low complexity" evidence="2">
    <location>
        <begin position="1464"/>
        <end position="1490"/>
    </location>
</feature>
<dbReference type="GeneID" id="105227877"/>
<feature type="domain" description="Telomere ends associated middle" evidence="4">
    <location>
        <begin position="356"/>
        <end position="513"/>
    </location>
</feature>
<feature type="compositionally biased region" description="Polar residues" evidence="2">
    <location>
        <begin position="1113"/>
        <end position="1133"/>
    </location>
</feature>
<feature type="compositionally biased region" description="Basic and acidic residues" evidence="2">
    <location>
        <begin position="1299"/>
        <end position="1317"/>
    </location>
</feature>
<feature type="coiled-coil region" evidence="1">
    <location>
        <begin position="1173"/>
        <end position="1200"/>
    </location>
</feature>
<evidence type="ECO:0000259" key="5">
    <source>
        <dbReference type="Pfam" id="PF24236"/>
    </source>
</evidence>
<evidence type="ECO:0000256" key="1">
    <source>
        <dbReference type="SAM" id="Coils"/>
    </source>
</evidence>
<name>A0ABM3JX19_BACDO</name>
<evidence type="ECO:0000313" key="7">
    <source>
        <dbReference type="RefSeq" id="XP_049313769.1"/>
    </source>
</evidence>
<evidence type="ECO:0000256" key="2">
    <source>
        <dbReference type="SAM" id="MobiDB-lite"/>
    </source>
</evidence>
<gene>
    <name evidence="7" type="primary">LOC105227877</name>
</gene>
<dbReference type="InterPro" id="IPR054730">
    <property type="entry name" value="Tea_C"/>
</dbReference>
<feature type="region of interest" description="Disordered" evidence="2">
    <location>
        <begin position="885"/>
        <end position="904"/>
    </location>
</feature>
<feature type="region of interest" description="Disordered" evidence="2">
    <location>
        <begin position="1102"/>
        <end position="1133"/>
    </location>
</feature>
<dbReference type="Pfam" id="PF22884">
    <property type="entry name" value="Tea_C"/>
    <property type="match status" value="1"/>
</dbReference>
<organism evidence="6 7">
    <name type="scientific">Bactrocera dorsalis</name>
    <name type="common">Oriental fruit fly</name>
    <name type="synonym">Dacus dorsalis</name>
    <dbReference type="NCBI Taxonomy" id="27457"/>
    <lineage>
        <taxon>Eukaryota</taxon>
        <taxon>Metazoa</taxon>
        <taxon>Ecdysozoa</taxon>
        <taxon>Arthropoda</taxon>
        <taxon>Hexapoda</taxon>
        <taxon>Insecta</taxon>
        <taxon>Pterygota</taxon>
        <taxon>Neoptera</taxon>
        <taxon>Endopterygota</taxon>
        <taxon>Diptera</taxon>
        <taxon>Brachycera</taxon>
        <taxon>Muscomorpha</taxon>
        <taxon>Tephritoidea</taxon>
        <taxon>Tephritidae</taxon>
        <taxon>Bactrocera</taxon>
        <taxon>Bactrocera</taxon>
    </lineage>
</organism>
<feature type="region of interest" description="Disordered" evidence="2">
    <location>
        <begin position="1434"/>
        <end position="1490"/>
    </location>
</feature>
<feature type="compositionally biased region" description="Low complexity" evidence="2">
    <location>
        <begin position="1319"/>
        <end position="1336"/>
    </location>
</feature>
<feature type="domain" description="Telomere ends associated middle" evidence="4">
    <location>
        <begin position="685"/>
        <end position="845"/>
    </location>
</feature>
<dbReference type="Pfam" id="PF22889">
    <property type="entry name" value="Tea_mid"/>
    <property type="match status" value="2"/>
</dbReference>
<feature type="region of interest" description="Disordered" evidence="2">
    <location>
        <begin position="1253"/>
        <end position="1394"/>
    </location>
</feature>
<protein>
    <submittedName>
        <fullName evidence="7">Uncharacterized protein LOC105227877</fullName>
    </submittedName>
</protein>
<keyword evidence="6" id="KW-1185">Reference proteome</keyword>
<feature type="region of interest" description="Disordered" evidence="2">
    <location>
        <begin position="225"/>
        <end position="255"/>
    </location>
</feature>
<evidence type="ECO:0000259" key="4">
    <source>
        <dbReference type="Pfam" id="PF22889"/>
    </source>
</evidence>
<dbReference type="Pfam" id="PF24236">
    <property type="entry name" value="Tea_helical"/>
    <property type="match status" value="1"/>
</dbReference>
<feature type="region of interest" description="Disordered" evidence="2">
    <location>
        <begin position="549"/>
        <end position="568"/>
    </location>
</feature>
<proteinExistence type="predicted"/>
<dbReference type="InterPro" id="IPR057624">
    <property type="entry name" value="Tea_helical"/>
</dbReference>
<feature type="compositionally biased region" description="Polar residues" evidence="2">
    <location>
        <begin position="245"/>
        <end position="255"/>
    </location>
</feature>
<feature type="compositionally biased region" description="Polar residues" evidence="2">
    <location>
        <begin position="1434"/>
        <end position="1460"/>
    </location>
</feature>
<feature type="domain" description="Telomere ends associated alpha-helical" evidence="5">
    <location>
        <begin position="145"/>
        <end position="180"/>
    </location>
</feature>
<sequence length="2389" mass="273346">MKNIKKASCNNQSIKRFLSPQPSNIPCKRQCKQMDMENKCNTKKGRDICIFSSNPVKQPDEIEKRKNNLQLAAGKEQDLNTNNNAVNKFDWNSFVRDPGELQESRYPVTLNTFKSMTHSLSIVNCILEDIKIATSLDFINDELMKERVLKNFFIQFYENPQIRNIYKLETKPCPTFLKKKIMQIPTLEIIEVKDSTTTAATVATANIAPVEAISKSPELRVPVEQSLKTAPDQVSKPAELERVEAQSSKSQENEIPTQQINAKSNIALISKNMLLMDETFLRRHVSRNTQQIEKLDIILERIYAELLPRKQSAQTKEVKPKPTIVHEISDEVCIDISNSPVEASAVIAEGQRIEQAKQLFFTEYTKKNTLAYALRFHNGLKRRIISAILEMSIDEFEKYTKIHDVPEMYDDPKLLHDCYNYAIKAPQIWPVNLYMQLCDIFEYLQTKGVSVDNLEDISPMLLHWTELAVITNFDEIVQWNFYRCKGEKFQQFTELEVYRKKFYEKCWMHNTWLREVPKLHVEVQKKFTTGMEVVEKDNVSEVAAPNEVPTRVNPANTTEHTETATKDDSANAMNVDCAEQSCEAHTNNTISVPTNIANAAHAQAASAGHLAETNEAILSDNPNAASSVEQAITLKENQNTLPEATVNVQTTTTTATAVVEIITNSNEKAGTNNLETEAQQRIQAAQKLYFYEVEKSYTLPYLLRLHNGLKRRILHAILNMTYTEFKEYTHIHKAAEIYENNELLQHCYDFVVRKPQVWPVNLYMRLVDLYKFLKIKGLTLTAADLTHVSPKLLHWHDLIETTNYDYLLFWDYYRRSGKKMPKNKTRLNTYRQKFYEKCWLYDSWIWHTPRICENVLTADFVPFAAAEDKENANFEIAVMTHALEERDEETTETEEGNKTTKEDEEITDATIEPSPVQAIAVENVVPHKNATGSVSTVDAEIQTSQHLLLAACANSSTVTRETEVPAENPNPLMMLCKAIKKEKLSPLDKLQFNLTKDEENYECVPVPDDIVDLEGSISANESQEELLLPLSNSESLGTHDNNLLLSLDSTEDKVAELTAQCTENMEPESIMEQQPSLELNNDQTQLMPECIVEMEVEVQTTTTTTQQPLVSPVTESNETPLEQPQIETQTKTHSAPKTDEICPLQEQQQQEAHIVVQRALTGEQVHVPGFISREVKEELLQEVQETAHNCTEQHKQKQQTTKQLKSTGTEVATALTRIIEAHKLAQQQKQQHCSKKNAQTTVETQAKQQQQQTLEKSAVLEKQQHSQQQRHSQRLQKHSQSQQQPLQKQQQQQTLEKSAVLEKQQHSQLQRHSERLQKHSQSQLQPLQKQQQSQHPTTATEHQQKQKQQQQAFSIKIPLSKSQQQRKKQQQQIPALKQAKEKEPAAIVQQTVQQKQQQQQQPQKTASKAPQAIQQQETVTKVPQIIQQQHDASTTIAEGNNTQKKLKSTPLSQKQQPSNEQRTTRQQTSIQQQQTRLQEQQTPLQQQKTPLQQQQQTSIQQQQTSIQQQQTRLQQQQTSIQQQQTPLQQQQGALPTVVIPMSMLQQQNEFAVEDQASQTQQQQIRKSLITQKTQIIAKPKVLHTVKQLEQLAKPSQALHTKTHVQQELQEQELDIEKQMEELHQDHQLVPQNVAKTVVAQIQSELQQSPQQLTQTALPCLLVKQQQHAINNQNQNELAENPQMIESMKQNQPIQQQTTVETLNASKPSELEFLSQQLQQQFNQPQLILQRTSTQIQEQVILRPTVTLSQDSPINLPPFVQLASKQTTNATKKKTVATKTKTTTRKAAKLSDYVPQLTHVFQPLPVALNTKKAPTLEPTTTVDLPPSNTNVATTSHQQLTPAVEEQFINASNTSLSPPNANAMLLTLPATVNATSTRASNASYVYTLSGDSSLFNSSELLKALENYQLQHSQQQQQLTQSGQSLQQQQLTQSEQSVQQQVQQEQGVEFNYNQLQVTQQQQPHYQAAIQMSQPLAIVGSVKQQQEQEQQQNEEEIQQKLQQHLLQQQQEQLQQQLLLQQQQPQSQHTLLLQQQQQQEQQQLILQQLLQQQQLNLQQHNQAAIQIQQPLLLLDHAEQQQQLQQQQSYQLLLQRPQRHHPPQPTIYQLVDVNQAPHTAAILAGEQVQQYLQLSQTPYFTQLEVQEESATQAQQSTTVDTVNVTAHLPRTITNELLQVNVWFEHNYAMAPLLSPALHLTSLPSPKGVCRMRSRPLPKPFFYRRLEKIDYFRELTALNIAEYQLQCTSLGKSYLQAQIRTTHLRTVVSGDILAALLPRCAPDLLKHLQLVLQYLGEFHFNTWEQRQQRKVILKCSQRTLHTLCAHILLLFFQYSSPFQTKCLDMATSWWQFEQRDCLGVETARASTERTDNMLEDLSLAIDPCILAEMAALKRNL</sequence>
<reference evidence="7" key="1">
    <citation type="submission" date="2025-08" db="UniProtKB">
        <authorList>
            <consortium name="RefSeq"/>
        </authorList>
    </citation>
    <scope>IDENTIFICATION</scope>
    <source>
        <tissue evidence="7">Adult</tissue>
    </source>
</reference>
<feature type="compositionally biased region" description="Basic and acidic residues" evidence="2">
    <location>
        <begin position="559"/>
        <end position="568"/>
    </location>
</feature>
<keyword evidence="1" id="KW-0175">Coiled coil</keyword>
<evidence type="ECO:0000313" key="6">
    <source>
        <dbReference type="Proteomes" id="UP001652620"/>
    </source>
</evidence>
<dbReference type="InterPro" id="IPR054729">
    <property type="entry name" value="Tea_mid"/>
</dbReference>
<evidence type="ECO:0000259" key="3">
    <source>
        <dbReference type="Pfam" id="PF22884"/>
    </source>
</evidence>
<accession>A0ABM3JX19</accession>
<dbReference type="RefSeq" id="XP_049313769.1">
    <property type="nucleotide sequence ID" value="XM_049457812.1"/>
</dbReference>
<feature type="compositionally biased region" description="Acidic residues" evidence="2">
    <location>
        <begin position="885"/>
        <end position="894"/>
    </location>
</feature>
<feature type="compositionally biased region" description="Low complexity" evidence="2">
    <location>
        <begin position="1278"/>
        <end position="1293"/>
    </location>
</feature>
<dbReference type="Proteomes" id="UP001652620">
    <property type="component" value="Chromosome 5"/>
</dbReference>
<feature type="domain" description="Telomere ends associated C-terminal" evidence="3">
    <location>
        <begin position="2215"/>
        <end position="2386"/>
    </location>
</feature>